<dbReference type="Pfam" id="PF10122">
    <property type="entry name" value="Zn_ribbon_Com"/>
    <property type="match status" value="1"/>
</dbReference>
<protein>
    <recommendedName>
        <fullName evidence="4">Mu-like prophage protein Com</fullName>
    </recommendedName>
</protein>
<dbReference type="EMBL" id="CACSIO010000045">
    <property type="protein sequence ID" value="CAA0122798.1"/>
    <property type="molecule type" value="Genomic_DNA"/>
</dbReference>
<gene>
    <name evidence="2" type="ORF">OPDIPICF_02680</name>
    <name evidence="1" type="ORF">OPDIPICF_04100</name>
</gene>
<accession>A0A5S9QTD7</accession>
<evidence type="ECO:0000313" key="3">
    <source>
        <dbReference type="Proteomes" id="UP000441399"/>
    </source>
</evidence>
<keyword evidence="3" id="KW-1185">Reference proteome</keyword>
<evidence type="ECO:0008006" key="4">
    <source>
        <dbReference type="Google" id="ProtNLM"/>
    </source>
</evidence>
<name>A0A5S9QTD7_9GAMM</name>
<dbReference type="InterPro" id="IPR019294">
    <property type="entry name" value="Translation_reg_Com"/>
</dbReference>
<dbReference type="OrthoDB" id="5460091at2"/>
<sequence length="60" mass="6819">MEAVRCTNCDKLLFKAAATGTIEIKCPRCKRLQTIKSKNTQSVTNRNLYDGETRDTLGRR</sequence>
<proteinExistence type="predicted"/>
<evidence type="ECO:0000313" key="1">
    <source>
        <dbReference type="EMBL" id="CAA0097521.1"/>
    </source>
</evidence>
<evidence type="ECO:0000313" key="2">
    <source>
        <dbReference type="EMBL" id="CAA0122798.1"/>
    </source>
</evidence>
<dbReference type="EMBL" id="CACSIO010000004">
    <property type="protein sequence ID" value="CAA0097521.1"/>
    <property type="molecule type" value="Genomic_DNA"/>
</dbReference>
<dbReference type="AlphaFoldDB" id="A0A5S9QTD7"/>
<organism evidence="2 3">
    <name type="scientific">BD1-7 clade bacterium</name>
    <dbReference type="NCBI Taxonomy" id="2029982"/>
    <lineage>
        <taxon>Bacteria</taxon>
        <taxon>Pseudomonadati</taxon>
        <taxon>Pseudomonadota</taxon>
        <taxon>Gammaproteobacteria</taxon>
        <taxon>Cellvibrionales</taxon>
        <taxon>Spongiibacteraceae</taxon>
        <taxon>BD1-7 clade</taxon>
    </lineage>
</organism>
<dbReference type="Proteomes" id="UP000441399">
    <property type="component" value="Unassembled WGS sequence"/>
</dbReference>
<reference evidence="2 3" key="1">
    <citation type="submission" date="2019-11" db="EMBL/GenBank/DDBJ databases">
        <authorList>
            <person name="Holert J."/>
        </authorList>
    </citation>
    <scope>NUCLEOTIDE SEQUENCE [LARGE SCALE GENOMIC DNA]</scope>
    <source>
        <strain evidence="2">SB11_3</strain>
    </source>
</reference>